<comment type="caution">
    <text evidence="2">The sequence shown here is derived from an EMBL/GenBank/DDBJ whole genome shotgun (WGS) entry which is preliminary data.</text>
</comment>
<evidence type="ECO:0000313" key="2">
    <source>
        <dbReference type="EMBL" id="KAG9442046.1"/>
    </source>
</evidence>
<gene>
    <name evidence="2" type="ORF">H6P81_017900</name>
</gene>
<keyword evidence="3" id="KW-1185">Reference proteome</keyword>
<feature type="region of interest" description="Disordered" evidence="1">
    <location>
        <begin position="47"/>
        <end position="80"/>
    </location>
</feature>
<dbReference type="EMBL" id="JAINDJ010000007">
    <property type="protein sequence ID" value="KAG9442046.1"/>
    <property type="molecule type" value="Genomic_DNA"/>
</dbReference>
<accession>A0AAV7E2E2</accession>
<organism evidence="2 3">
    <name type="scientific">Aristolochia fimbriata</name>
    <name type="common">White veined hardy Dutchman's pipe vine</name>
    <dbReference type="NCBI Taxonomy" id="158543"/>
    <lineage>
        <taxon>Eukaryota</taxon>
        <taxon>Viridiplantae</taxon>
        <taxon>Streptophyta</taxon>
        <taxon>Embryophyta</taxon>
        <taxon>Tracheophyta</taxon>
        <taxon>Spermatophyta</taxon>
        <taxon>Magnoliopsida</taxon>
        <taxon>Magnoliidae</taxon>
        <taxon>Piperales</taxon>
        <taxon>Aristolochiaceae</taxon>
        <taxon>Aristolochia</taxon>
    </lineage>
</organism>
<evidence type="ECO:0000256" key="1">
    <source>
        <dbReference type="SAM" id="MobiDB-lite"/>
    </source>
</evidence>
<sequence length="162" mass="18094">MPCKSRGVEIVEGGAEVKAKSGKGSCLKERSHRSQSAMEVYFCTSSKPLSSFSRPKPSRPKGRAQLADQEPPQSKGAVTMSTPWPWPSSCWHCSRPAAYACVEGSPCHCLHWRRHQGRITSIPAWALWPRQEVDPVLDEHQQPRQLEQSAAMRAETKKGEKE</sequence>
<protein>
    <submittedName>
        <fullName evidence="2">Uncharacterized protein</fullName>
    </submittedName>
</protein>
<dbReference type="AlphaFoldDB" id="A0AAV7E2E2"/>
<feature type="region of interest" description="Disordered" evidence="1">
    <location>
        <begin position="138"/>
        <end position="162"/>
    </location>
</feature>
<dbReference type="Proteomes" id="UP000825729">
    <property type="component" value="Unassembled WGS sequence"/>
</dbReference>
<evidence type="ECO:0000313" key="3">
    <source>
        <dbReference type="Proteomes" id="UP000825729"/>
    </source>
</evidence>
<reference evidence="2 3" key="1">
    <citation type="submission" date="2021-07" db="EMBL/GenBank/DDBJ databases">
        <title>The Aristolochia fimbriata genome: insights into angiosperm evolution, floral development and chemical biosynthesis.</title>
        <authorList>
            <person name="Jiao Y."/>
        </authorList>
    </citation>
    <scope>NUCLEOTIDE SEQUENCE [LARGE SCALE GENOMIC DNA]</scope>
    <source>
        <strain evidence="2">IBCAS-2021</strain>
        <tissue evidence="2">Leaf</tissue>
    </source>
</reference>
<proteinExistence type="predicted"/>
<name>A0AAV7E2E2_ARIFI</name>